<dbReference type="SUPFAM" id="SSF58038">
    <property type="entry name" value="SNARE fusion complex"/>
    <property type="match status" value="1"/>
</dbReference>
<dbReference type="Pfam" id="PF15277">
    <property type="entry name" value="Sec3-PIP2_bind"/>
    <property type="match status" value="1"/>
</dbReference>
<dbReference type="InterPro" id="IPR028258">
    <property type="entry name" value="Sec3-PIP2_bind"/>
</dbReference>
<comment type="caution">
    <text evidence="4">The sequence shown here is derived from an EMBL/GenBank/DDBJ whole genome shotgun (WGS) entry which is preliminary data.</text>
</comment>
<evidence type="ECO:0000256" key="1">
    <source>
        <dbReference type="PROSITE-ProRule" id="PRU00290"/>
    </source>
</evidence>
<keyword evidence="5" id="KW-1185">Reference proteome</keyword>
<organism evidence="4 5">
    <name type="scientific">Clavelina lepadiformis</name>
    <name type="common">Light-bulb sea squirt</name>
    <name type="synonym">Ascidia lepadiformis</name>
    <dbReference type="NCBI Taxonomy" id="159417"/>
    <lineage>
        <taxon>Eukaryota</taxon>
        <taxon>Metazoa</taxon>
        <taxon>Chordata</taxon>
        <taxon>Tunicata</taxon>
        <taxon>Ascidiacea</taxon>
        <taxon>Aplousobranchia</taxon>
        <taxon>Clavelinidae</taxon>
        <taxon>Clavelina</taxon>
    </lineage>
</organism>
<dbReference type="Pfam" id="PF00957">
    <property type="entry name" value="Synaptobrevin"/>
    <property type="match status" value="1"/>
</dbReference>
<evidence type="ECO:0000259" key="3">
    <source>
        <dbReference type="PROSITE" id="PS50892"/>
    </source>
</evidence>
<sequence>MTSRPHEVKHYLHKEVFHPNGERLVAFIKVLKTEPSLLSKAENEHYLCCSVTVKRPSKVFITRFRRADDGKGFQKRRHWSLEDLKKVDGYSDDSMQFDIHFDRPYKFQALSLGEKNEFLENFASLCTKYLGSICPSFENVSRKVHDCLPASEDTKSLMTKNKAQLDERGKKLSNMERNTAEMASSAQTFHQTATDLSKQYQTTR</sequence>
<dbReference type="PANTHER" id="PTHR16092:SF14">
    <property type="entry name" value="EXOCYST COMPLEX COMPONENT 1 ISOFORM X1"/>
    <property type="match status" value="1"/>
</dbReference>
<feature type="domain" description="V-SNARE coiled-coil homology" evidence="3">
    <location>
        <begin position="143"/>
        <end position="203"/>
    </location>
</feature>
<evidence type="ECO:0000313" key="4">
    <source>
        <dbReference type="EMBL" id="CAK8696643.1"/>
    </source>
</evidence>
<dbReference type="Gene3D" id="1.20.5.110">
    <property type="match status" value="1"/>
</dbReference>
<name>A0ABP0GZB6_CLALP</name>
<gene>
    <name evidence="4" type="ORF">CVLEPA_LOCUS29982</name>
</gene>
<dbReference type="SMART" id="SM01313">
    <property type="entry name" value="Sec3-PIP2_bind"/>
    <property type="match status" value="1"/>
</dbReference>
<dbReference type="PANTHER" id="PTHR16092">
    <property type="entry name" value="SEC3/SYNTAXIN-RELATED"/>
    <property type="match status" value="1"/>
</dbReference>
<evidence type="ECO:0000256" key="2">
    <source>
        <dbReference type="SAM" id="MobiDB-lite"/>
    </source>
</evidence>
<accession>A0ABP0GZB6</accession>
<protein>
    <recommendedName>
        <fullName evidence="3">V-SNARE coiled-coil homology domain-containing protein</fullName>
    </recommendedName>
</protein>
<dbReference type="PROSITE" id="PS50892">
    <property type="entry name" value="V_SNARE"/>
    <property type="match status" value="1"/>
</dbReference>
<feature type="region of interest" description="Disordered" evidence="2">
    <location>
        <begin position="177"/>
        <end position="204"/>
    </location>
</feature>
<reference evidence="4 5" key="1">
    <citation type="submission" date="2024-02" db="EMBL/GenBank/DDBJ databases">
        <authorList>
            <person name="Daric V."/>
            <person name="Darras S."/>
        </authorList>
    </citation>
    <scope>NUCLEOTIDE SEQUENCE [LARGE SCALE GENOMIC DNA]</scope>
</reference>
<dbReference type="EMBL" id="CAWYQH010000163">
    <property type="protein sequence ID" value="CAK8696643.1"/>
    <property type="molecule type" value="Genomic_DNA"/>
</dbReference>
<dbReference type="InterPro" id="IPR042855">
    <property type="entry name" value="V_SNARE_CC"/>
</dbReference>
<dbReference type="Proteomes" id="UP001642483">
    <property type="component" value="Unassembled WGS sequence"/>
</dbReference>
<dbReference type="CDD" id="cd15873">
    <property type="entry name" value="R-SNARE_STXBP5_6"/>
    <property type="match status" value="1"/>
</dbReference>
<evidence type="ECO:0000313" key="5">
    <source>
        <dbReference type="Proteomes" id="UP001642483"/>
    </source>
</evidence>
<dbReference type="Gene3D" id="2.30.29.90">
    <property type="match status" value="1"/>
</dbReference>
<proteinExistence type="predicted"/>
<keyword evidence="1" id="KW-0175">Coiled coil</keyword>